<keyword evidence="1" id="KW-0812">Transmembrane</keyword>
<accession>A0A2H9TFX0</accession>
<keyword evidence="1" id="KW-1133">Transmembrane helix</keyword>
<organism evidence="2 3">
    <name type="scientific">Paramicrosporidium saccamoebae</name>
    <dbReference type="NCBI Taxonomy" id="1246581"/>
    <lineage>
        <taxon>Eukaryota</taxon>
        <taxon>Fungi</taxon>
        <taxon>Fungi incertae sedis</taxon>
        <taxon>Cryptomycota</taxon>
        <taxon>Cryptomycota incertae sedis</taxon>
        <taxon>Paramicrosporidium</taxon>
    </lineage>
</organism>
<protein>
    <submittedName>
        <fullName evidence="2">Uncharacterized protein</fullName>
    </submittedName>
</protein>
<proteinExistence type="predicted"/>
<keyword evidence="3" id="KW-1185">Reference proteome</keyword>
<dbReference type="OrthoDB" id="73614at2759"/>
<feature type="transmembrane region" description="Helical" evidence="1">
    <location>
        <begin position="42"/>
        <end position="63"/>
    </location>
</feature>
<evidence type="ECO:0000313" key="3">
    <source>
        <dbReference type="Proteomes" id="UP000240830"/>
    </source>
</evidence>
<keyword evidence="1" id="KW-0472">Membrane</keyword>
<dbReference type="EMBL" id="MTSL01000219">
    <property type="protein sequence ID" value="PJF16490.1"/>
    <property type="molecule type" value="Genomic_DNA"/>
</dbReference>
<dbReference type="Proteomes" id="UP000240830">
    <property type="component" value="Unassembled WGS sequence"/>
</dbReference>
<evidence type="ECO:0000256" key="1">
    <source>
        <dbReference type="SAM" id="Phobius"/>
    </source>
</evidence>
<comment type="caution">
    <text evidence="2">The sequence shown here is derived from an EMBL/GenBank/DDBJ whole genome shotgun (WGS) entry which is preliminary data.</text>
</comment>
<reference evidence="2 3" key="1">
    <citation type="submission" date="2016-10" db="EMBL/GenBank/DDBJ databases">
        <title>The genome of Paramicrosporidium saccamoebae is the missing link in understanding Cryptomycota and Microsporidia evolution.</title>
        <authorList>
            <person name="Quandt C.A."/>
            <person name="Beaudet D."/>
            <person name="Corsaro D."/>
            <person name="Michel R."/>
            <person name="Corradi N."/>
            <person name="James T."/>
        </authorList>
    </citation>
    <scope>NUCLEOTIDE SEQUENCE [LARGE SCALE GENOMIC DNA]</scope>
    <source>
        <strain evidence="2 3">KSL3</strain>
    </source>
</reference>
<dbReference type="AlphaFoldDB" id="A0A2H9TFX0"/>
<sequence length="76" mass="8215">MVVTIDIKNTNLSRVSIFSGGSTGGGGNRGKDGGLFDDRKTILALVFAIVEVIAFLWYALSYIPYARSMVKRCIGL</sequence>
<evidence type="ECO:0000313" key="2">
    <source>
        <dbReference type="EMBL" id="PJF16490.1"/>
    </source>
</evidence>
<gene>
    <name evidence="2" type="ORF">PSACC_03670</name>
</gene>
<name>A0A2H9TFX0_9FUNG</name>